<dbReference type="AlphaFoldDB" id="A0A074N243"/>
<gene>
    <name evidence="2" type="ORF">EH32_07570</name>
</gene>
<feature type="transmembrane region" description="Helical" evidence="1">
    <location>
        <begin position="66"/>
        <end position="86"/>
    </location>
</feature>
<reference evidence="2 3" key="1">
    <citation type="submission" date="2014-04" db="EMBL/GenBank/DDBJ databases">
        <title>A comprehensive comparison of genomes of Erythrobacter spp. Strains.</title>
        <authorList>
            <person name="Zheng Q."/>
        </authorList>
    </citation>
    <scope>NUCLEOTIDE SEQUENCE [LARGE SCALE GENOMIC DNA]</scope>
    <source>
        <strain evidence="2 3">DSM 8509</strain>
    </source>
</reference>
<organism evidence="2 3">
    <name type="scientific">Erythrobacter litoralis</name>
    <dbReference type="NCBI Taxonomy" id="39960"/>
    <lineage>
        <taxon>Bacteria</taxon>
        <taxon>Pseudomonadati</taxon>
        <taxon>Pseudomonadota</taxon>
        <taxon>Alphaproteobacteria</taxon>
        <taxon>Sphingomonadales</taxon>
        <taxon>Erythrobacteraceae</taxon>
        <taxon>Erythrobacter/Porphyrobacter group</taxon>
        <taxon>Erythrobacter</taxon>
    </lineage>
</organism>
<evidence type="ECO:0000313" key="2">
    <source>
        <dbReference type="EMBL" id="KEO98955.1"/>
    </source>
</evidence>
<dbReference type="PATRIC" id="fig|39960.10.peg.1646"/>
<dbReference type="EMBL" id="JMIX01000003">
    <property type="protein sequence ID" value="KEO98955.1"/>
    <property type="molecule type" value="Genomic_DNA"/>
</dbReference>
<accession>A0A074N243</accession>
<dbReference type="KEGG" id="elq:Ga0102493_112550"/>
<feature type="transmembrane region" description="Helical" evidence="1">
    <location>
        <begin position="40"/>
        <end position="60"/>
    </location>
</feature>
<evidence type="ECO:0000256" key="1">
    <source>
        <dbReference type="SAM" id="Phobius"/>
    </source>
</evidence>
<keyword evidence="3" id="KW-1185">Reference proteome</keyword>
<proteinExistence type="predicted"/>
<keyword evidence="1" id="KW-0812">Transmembrane</keyword>
<name>A0A074N243_9SPHN</name>
<sequence>MTRPPFPQWTAAADDAAFTDPARIAARAGRFERTIRRRNLIEYAAGGIVLVPAALAALAAAWIGEYAFALALGLLAAGIVIVLRNLKTRAGNLERRPEEPCIEHLRRQYRRQYEALRSVPAWYIGPFVPGFVLLYATVTWKSAGALGWRAAVEGMAVPVLATIAAGIAVVALNRWAARRIRARLDALGELE</sequence>
<protein>
    <submittedName>
        <fullName evidence="2">Uncharacterized protein</fullName>
    </submittedName>
</protein>
<dbReference type="RefSeq" id="WP_051697639.1">
    <property type="nucleotide sequence ID" value="NZ_CP017057.1"/>
</dbReference>
<evidence type="ECO:0000313" key="3">
    <source>
        <dbReference type="Proteomes" id="UP000027866"/>
    </source>
</evidence>
<keyword evidence="1" id="KW-1133">Transmembrane helix</keyword>
<dbReference type="Proteomes" id="UP000027866">
    <property type="component" value="Unassembled WGS sequence"/>
</dbReference>
<feature type="transmembrane region" description="Helical" evidence="1">
    <location>
        <begin position="155"/>
        <end position="173"/>
    </location>
</feature>
<comment type="caution">
    <text evidence="2">The sequence shown here is derived from an EMBL/GenBank/DDBJ whole genome shotgun (WGS) entry which is preliminary data.</text>
</comment>
<feature type="transmembrane region" description="Helical" evidence="1">
    <location>
        <begin position="115"/>
        <end position="135"/>
    </location>
</feature>
<keyword evidence="1" id="KW-0472">Membrane</keyword>